<evidence type="ECO:0000259" key="1">
    <source>
        <dbReference type="Pfam" id="PF00535"/>
    </source>
</evidence>
<feature type="domain" description="Glycosyltransferase 2-like" evidence="1">
    <location>
        <begin position="6"/>
        <end position="133"/>
    </location>
</feature>
<dbReference type="OrthoDB" id="46222at2157"/>
<dbReference type="PANTHER" id="PTHR43685:SF11">
    <property type="entry name" value="GLYCOSYLTRANSFERASE TAGX-RELATED"/>
    <property type="match status" value="1"/>
</dbReference>
<evidence type="ECO:0000313" key="2">
    <source>
        <dbReference type="EMBL" id="PWR73085.1"/>
    </source>
</evidence>
<dbReference type="PANTHER" id="PTHR43685">
    <property type="entry name" value="GLYCOSYLTRANSFERASE"/>
    <property type="match status" value="1"/>
</dbReference>
<dbReference type="SUPFAM" id="SSF53448">
    <property type="entry name" value="Nucleotide-diphospho-sugar transferases"/>
    <property type="match status" value="1"/>
</dbReference>
<keyword evidence="3" id="KW-1185">Reference proteome</keyword>
<dbReference type="GO" id="GO:0016740">
    <property type="term" value="F:transferase activity"/>
    <property type="evidence" value="ECO:0007669"/>
    <property type="project" value="UniProtKB-KW"/>
</dbReference>
<gene>
    <name evidence="2" type="ORF">DLD82_11365</name>
</gene>
<sequence>MKPEFSIIIPLYNRGDTIKRAILSVVNQYITDIEIIIIDGGSTDQGPDIVSSIHDSRIILKQQTGNGVANARNEGVFIAQSEMIAFLDSDDEWMPEYLTNIRVLKNRYPGAGIFATRYAIQTKSGIFTKSKCPTFPKSQREGIIPGYFLAAAISEPLATSAVALPKHIFYEGGGFPEGINYGEDMFLWGKIALKYEIAYSTYIGALYHIDADNRLTYLPSHYYDIYPLVSYLQNVLYHNQVPDDEKENILEYIASKEINRSYYYYIAGDFSEAKNISKKIKTKKLRLKLLKLKIALHTPLLVFVILKKILPSYEDLLK</sequence>
<dbReference type="Pfam" id="PF00535">
    <property type="entry name" value="Glycos_transf_2"/>
    <property type="match status" value="1"/>
</dbReference>
<dbReference type="GeneID" id="97610951"/>
<dbReference type="AlphaFoldDB" id="A0A2V2N3I6"/>
<dbReference type="Proteomes" id="UP000245934">
    <property type="component" value="Unassembled WGS sequence"/>
</dbReference>
<name>A0A2V2N3I6_9EURY</name>
<dbReference type="RefSeq" id="WP_109941245.1">
    <property type="nucleotide sequence ID" value="NZ_CP176366.1"/>
</dbReference>
<proteinExistence type="predicted"/>
<dbReference type="Gene3D" id="3.90.550.10">
    <property type="entry name" value="Spore Coat Polysaccharide Biosynthesis Protein SpsA, Chain A"/>
    <property type="match status" value="1"/>
</dbReference>
<reference evidence="2 3" key="1">
    <citation type="submission" date="2018-05" db="EMBL/GenBank/DDBJ databases">
        <title>Draft genome of Methanospirillum stamsii Pt1.</title>
        <authorList>
            <person name="Dueholm M.S."/>
            <person name="Nielsen P.H."/>
            <person name="Bakmann L.F."/>
            <person name="Otzen D.E."/>
        </authorList>
    </citation>
    <scope>NUCLEOTIDE SEQUENCE [LARGE SCALE GENOMIC DNA]</scope>
    <source>
        <strain evidence="2 3">Pt1</strain>
    </source>
</reference>
<dbReference type="InterPro" id="IPR050834">
    <property type="entry name" value="Glycosyltransf_2"/>
</dbReference>
<organism evidence="2 3">
    <name type="scientific">Methanospirillum stamsii</name>
    <dbReference type="NCBI Taxonomy" id="1277351"/>
    <lineage>
        <taxon>Archaea</taxon>
        <taxon>Methanobacteriati</taxon>
        <taxon>Methanobacteriota</taxon>
        <taxon>Stenosarchaea group</taxon>
        <taxon>Methanomicrobia</taxon>
        <taxon>Methanomicrobiales</taxon>
        <taxon>Methanospirillaceae</taxon>
        <taxon>Methanospirillum</taxon>
    </lineage>
</organism>
<evidence type="ECO:0000313" key="3">
    <source>
        <dbReference type="Proteomes" id="UP000245934"/>
    </source>
</evidence>
<protein>
    <submittedName>
        <fullName evidence="2">Glycosyltransferase family 2 protein</fullName>
    </submittedName>
</protein>
<dbReference type="InterPro" id="IPR001173">
    <property type="entry name" value="Glyco_trans_2-like"/>
</dbReference>
<keyword evidence="2" id="KW-0808">Transferase</keyword>
<accession>A0A2V2N3I6</accession>
<comment type="caution">
    <text evidence="2">The sequence shown here is derived from an EMBL/GenBank/DDBJ whole genome shotgun (WGS) entry which is preliminary data.</text>
</comment>
<dbReference type="CDD" id="cd00761">
    <property type="entry name" value="Glyco_tranf_GTA_type"/>
    <property type="match status" value="1"/>
</dbReference>
<dbReference type="InterPro" id="IPR029044">
    <property type="entry name" value="Nucleotide-diphossugar_trans"/>
</dbReference>
<dbReference type="EMBL" id="QGMZ01000022">
    <property type="protein sequence ID" value="PWR73085.1"/>
    <property type="molecule type" value="Genomic_DNA"/>
</dbReference>